<keyword evidence="2" id="KW-1185">Reference proteome</keyword>
<accession>A0ACC3BV66</accession>
<proteinExistence type="predicted"/>
<dbReference type="EMBL" id="CM020618">
    <property type="protein sequence ID" value="KAK1861366.1"/>
    <property type="molecule type" value="Genomic_DNA"/>
</dbReference>
<protein>
    <submittedName>
        <fullName evidence="1">Uncharacterized protein</fullName>
    </submittedName>
</protein>
<comment type="caution">
    <text evidence="1">The sequence shown here is derived from an EMBL/GenBank/DDBJ whole genome shotgun (WGS) entry which is preliminary data.</text>
</comment>
<organism evidence="1 2">
    <name type="scientific">Pyropia yezoensis</name>
    <name type="common">Susabi-nori</name>
    <name type="synonym">Porphyra yezoensis</name>
    <dbReference type="NCBI Taxonomy" id="2788"/>
    <lineage>
        <taxon>Eukaryota</taxon>
        <taxon>Rhodophyta</taxon>
        <taxon>Bangiophyceae</taxon>
        <taxon>Bangiales</taxon>
        <taxon>Bangiaceae</taxon>
        <taxon>Pyropia</taxon>
    </lineage>
</organism>
<reference evidence="1" key="1">
    <citation type="submission" date="2019-11" db="EMBL/GenBank/DDBJ databases">
        <title>Nori genome reveals adaptations in red seaweeds to the harsh intertidal environment.</title>
        <authorList>
            <person name="Wang D."/>
            <person name="Mao Y."/>
        </authorList>
    </citation>
    <scope>NUCLEOTIDE SEQUENCE</scope>
    <source>
        <tissue evidence="1">Gametophyte</tissue>
    </source>
</reference>
<name>A0ACC3BV66_PYRYE</name>
<evidence type="ECO:0000313" key="1">
    <source>
        <dbReference type="EMBL" id="KAK1861366.1"/>
    </source>
</evidence>
<dbReference type="Proteomes" id="UP000798662">
    <property type="component" value="Chromosome 1"/>
</dbReference>
<gene>
    <name evidence="1" type="ORF">I4F81_003950</name>
</gene>
<evidence type="ECO:0000313" key="2">
    <source>
        <dbReference type="Proteomes" id="UP000798662"/>
    </source>
</evidence>
<sequence>MASVTLTSIKVHARQRRLFMAAIGDGAQYELMLEYNVEVHDCVENELMRPFYPNGLEAAADRARGWPTVEYPSEAWNACSRFFLRHQSLWIVPADAASVGSDSGGLPFEPLLTPYRRQLKTEDGVVRVFVHQFNGVSPFAPQPVRRPLSQRLDIRVYHQQTEVYIVEDLPQFANLFKVFVREAPHVHYLLKQVYRCTDPPSSFEREVTLLAGLPPHPNIVRLHGLVGSRARGPDADVVLDGMLLTLVDGRNLGTFSEATAVQQARWVSDIRRALDFLHGLSPPRVWGDGKPWNVVISSDDDRAVLVDFGGGATPGWVDAELADTIAGDEQAFGRLVDFIHSLSVVDSDAPSVAPLTG</sequence>